<evidence type="ECO:0000313" key="3">
    <source>
        <dbReference type="Proteomes" id="UP000076276"/>
    </source>
</evidence>
<dbReference type="EMBL" id="LUAW01000010">
    <property type="protein sequence ID" value="KYQ73305.1"/>
    <property type="molecule type" value="Genomic_DNA"/>
</dbReference>
<proteinExistence type="predicted"/>
<comment type="caution">
    <text evidence="2">The sequence shown here is derived from an EMBL/GenBank/DDBJ whole genome shotgun (WGS) entry which is preliminary data.</text>
</comment>
<keyword evidence="1" id="KW-0472">Membrane</keyword>
<keyword evidence="1" id="KW-1133">Transmembrane helix</keyword>
<keyword evidence="3" id="KW-1185">Reference proteome</keyword>
<accession>A0A151Y5J5</accession>
<keyword evidence="1" id="KW-0812">Transmembrane</keyword>
<dbReference type="RefSeq" id="WP_067666234.1">
    <property type="nucleotide sequence ID" value="NZ_CBCSIK010000006.1"/>
</dbReference>
<dbReference type="AlphaFoldDB" id="A0A151Y5J5"/>
<dbReference type="OrthoDB" id="7553681at2"/>
<sequence length="418" mass="48961">MIDHEISNKLFIQKIATICQMLDRLVMQDRLVFGYAKSQDDYNFIKDELNSLKRSNEFLDPEFFPKNKISFKKTGEIYKNFEKFLSTPINRRKVPDNLYLVEPKQAYYSDEINDYFNDYLNIIKLYEFFEKKADHITNDLGNVSLIFLGSKKLIISDIYTDVDIMKLNDIDIFLSKFLVDESSQGISSKEKEKILKKGLINFFKDMESVDFSQIIQDFNRLYTYLNDELDIYMSKFSYDDIRKEVEKEKVDFIVRLNKVFSDIQTQLIGVPVSVILAADKLKIGSAAANDESSFHGISLTNILVILAIGFYAVVLAMLIRNQNNTLEAIKDEMDHHESLFNSKHKGMAQKFQKSFIQIKNRYEHQRKMLLWVDILVCLAFGLIYLIAYVNSFSNLEFLLPIMSILLIIGILYFYRQYE</sequence>
<evidence type="ECO:0000313" key="2">
    <source>
        <dbReference type="EMBL" id="KYQ73305.1"/>
    </source>
</evidence>
<gene>
    <name evidence="2" type="ORF">AZH43_06390</name>
</gene>
<protein>
    <submittedName>
        <fullName evidence="2">Uncharacterized protein</fullName>
    </submittedName>
</protein>
<organism evidence="2 3">
    <name type="scientific">Acinetobacter pragensis</name>
    <dbReference type="NCBI Taxonomy" id="1806892"/>
    <lineage>
        <taxon>Bacteria</taxon>
        <taxon>Pseudomonadati</taxon>
        <taxon>Pseudomonadota</taxon>
        <taxon>Gammaproteobacteria</taxon>
        <taxon>Moraxellales</taxon>
        <taxon>Moraxellaceae</taxon>
        <taxon>Acinetobacter</taxon>
    </lineage>
</organism>
<evidence type="ECO:0000256" key="1">
    <source>
        <dbReference type="SAM" id="Phobius"/>
    </source>
</evidence>
<feature type="transmembrane region" description="Helical" evidence="1">
    <location>
        <begin position="368"/>
        <end position="389"/>
    </location>
</feature>
<dbReference type="STRING" id="1806892.AZH43_06390"/>
<dbReference type="Proteomes" id="UP000076276">
    <property type="component" value="Unassembled WGS sequence"/>
</dbReference>
<feature type="transmembrane region" description="Helical" evidence="1">
    <location>
        <begin position="299"/>
        <end position="319"/>
    </location>
</feature>
<feature type="transmembrane region" description="Helical" evidence="1">
    <location>
        <begin position="395"/>
        <end position="414"/>
    </location>
</feature>
<name>A0A151Y5J5_9GAMM</name>
<reference evidence="2 3" key="1">
    <citation type="submission" date="2016-03" db="EMBL/GenBank/DDBJ databases">
        <title>Acinetobacter genomospecies 28 strain ANC 4149.</title>
        <authorList>
            <person name="Radolfova-Krizova L."/>
            <person name="Nemec A."/>
        </authorList>
    </citation>
    <scope>NUCLEOTIDE SEQUENCE [LARGE SCALE GENOMIC DNA]</scope>
    <source>
        <strain evidence="2 3">ANC 4149</strain>
    </source>
</reference>